<organism evidence="5 6">
    <name type="scientific">Harenicola maris</name>
    <dbReference type="NCBI Taxonomy" id="2841044"/>
    <lineage>
        <taxon>Bacteria</taxon>
        <taxon>Pseudomonadati</taxon>
        <taxon>Pseudomonadota</taxon>
        <taxon>Alphaproteobacteria</taxon>
        <taxon>Rhodobacterales</taxon>
        <taxon>Paracoccaceae</taxon>
        <taxon>Harenicola</taxon>
    </lineage>
</organism>
<comment type="similarity">
    <text evidence="2">Belongs to the bacterial solute-binding protein 5 family.</text>
</comment>
<dbReference type="PANTHER" id="PTHR30290">
    <property type="entry name" value="PERIPLASMIC BINDING COMPONENT OF ABC TRANSPORTER"/>
    <property type="match status" value="1"/>
</dbReference>
<comment type="caution">
    <text evidence="5">The sequence shown here is derived from an EMBL/GenBank/DDBJ whole genome shotgun (WGS) entry which is preliminary data.</text>
</comment>
<dbReference type="AlphaFoldDB" id="A0AAP2CTH1"/>
<dbReference type="SUPFAM" id="SSF53850">
    <property type="entry name" value="Periplasmic binding protein-like II"/>
    <property type="match status" value="1"/>
</dbReference>
<protein>
    <submittedName>
        <fullName evidence="5">ABC transporter substrate-binding protein</fullName>
    </submittedName>
</protein>
<proteinExistence type="inferred from homology"/>
<comment type="subcellular location">
    <subcellularLocation>
        <location evidence="1">Periplasm</location>
    </subcellularLocation>
</comment>
<dbReference type="Proteomes" id="UP001315686">
    <property type="component" value="Unassembled WGS sequence"/>
</dbReference>
<dbReference type="GO" id="GO:1904680">
    <property type="term" value="F:peptide transmembrane transporter activity"/>
    <property type="evidence" value="ECO:0007669"/>
    <property type="project" value="TreeGrafter"/>
</dbReference>
<dbReference type="Gene3D" id="3.90.76.10">
    <property type="entry name" value="Dipeptide-binding Protein, Domain 1"/>
    <property type="match status" value="1"/>
</dbReference>
<dbReference type="InterPro" id="IPR030678">
    <property type="entry name" value="Peptide/Ni-bd"/>
</dbReference>
<dbReference type="InterPro" id="IPR000914">
    <property type="entry name" value="SBP_5_dom"/>
</dbReference>
<evidence type="ECO:0000313" key="5">
    <source>
        <dbReference type="EMBL" id="MBT0958251.1"/>
    </source>
</evidence>
<dbReference type="Pfam" id="PF00496">
    <property type="entry name" value="SBP_bac_5"/>
    <property type="match status" value="1"/>
</dbReference>
<dbReference type="CDD" id="cd08512">
    <property type="entry name" value="PBP2_NikA_DppA_OppA_like_7"/>
    <property type="match status" value="1"/>
</dbReference>
<keyword evidence="3" id="KW-0732">Signal</keyword>
<dbReference type="PIRSF" id="PIRSF002741">
    <property type="entry name" value="MppA"/>
    <property type="match status" value="1"/>
</dbReference>
<dbReference type="GO" id="GO:0030288">
    <property type="term" value="C:outer membrane-bounded periplasmic space"/>
    <property type="evidence" value="ECO:0007669"/>
    <property type="project" value="UniProtKB-ARBA"/>
</dbReference>
<accession>A0AAP2CTH1</accession>
<feature type="chain" id="PRO_5042833163" evidence="3">
    <location>
        <begin position="25"/>
        <end position="530"/>
    </location>
</feature>
<dbReference type="Gene3D" id="3.10.105.10">
    <property type="entry name" value="Dipeptide-binding Protein, Domain 3"/>
    <property type="match status" value="1"/>
</dbReference>
<dbReference type="GO" id="GO:0015833">
    <property type="term" value="P:peptide transport"/>
    <property type="evidence" value="ECO:0007669"/>
    <property type="project" value="TreeGrafter"/>
</dbReference>
<sequence length="530" mass="57797">MNKLTQISLAAFLAMPLGLPPALADTPSDILVIASNINDIVSIDPAEAYEPSSGELVGQTYDRLVQYDATDLETLAPGLATEWTADAEAKTITFTLREGVTFTSGNPLTGADVVYSWKRVFVLNKSPAAILGQIGWTPENYDEMVSAEGNTVTVRYTADVSPAFVLNVLASRPGAIVDMKTTMENEVDGDMGNAFLKANTAGTGPFVLRDYRPAEMINLVANPDYFGGAPAMRSVIVRHVAESATQRLLLETGDIDIARNLTGDQATALEGKDGIRVETFPQATVHFLSLNQKAEALQPPAVWEAARYLVNYEGMADSFLKGQMQVHQAFWPSGFPGALNDTPYSYDPEKAKQILADAGIETPFTVTLDVINADPFPDMAQSMQATFAEAGINLDILPGTGSQVITKYRARTHQAMLLYWNPDIMDPHSNAKAFAYNSNNGDDFYAPSTTWRNAWAVPDEINAETMAALAEADEATRLEMYQDLQRKVQQDSPIIMTFQASDRVALADDVLGYVHGPTSNFIYYRLVTKD</sequence>
<name>A0AAP2CTH1_9RHOB</name>
<evidence type="ECO:0000313" key="6">
    <source>
        <dbReference type="Proteomes" id="UP001315686"/>
    </source>
</evidence>
<evidence type="ECO:0000256" key="1">
    <source>
        <dbReference type="ARBA" id="ARBA00004418"/>
    </source>
</evidence>
<evidence type="ECO:0000259" key="4">
    <source>
        <dbReference type="Pfam" id="PF00496"/>
    </source>
</evidence>
<dbReference type="InterPro" id="IPR039424">
    <property type="entry name" value="SBP_5"/>
</dbReference>
<evidence type="ECO:0000256" key="2">
    <source>
        <dbReference type="ARBA" id="ARBA00005695"/>
    </source>
</evidence>
<keyword evidence="6" id="KW-1185">Reference proteome</keyword>
<gene>
    <name evidence="5" type="ORF">IV417_12710</name>
</gene>
<dbReference type="EMBL" id="JADQAZ010000002">
    <property type="protein sequence ID" value="MBT0958251.1"/>
    <property type="molecule type" value="Genomic_DNA"/>
</dbReference>
<evidence type="ECO:0000256" key="3">
    <source>
        <dbReference type="SAM" id="SignalP"/>
    </source>
</evidence>
<feature type="domain" description="Solute-binding protein family 5" evidence="4">
    <location>
        <begin position="75"/>
        <end position="441"/>
    </location>
</feature>
<dbReference type="Gene3D" id="3.40.190.10">
    <property type="entry name" value="Periplasmic binding protein-like II"/>
    <property type="match status" value="1"/>
</dbReference>
<dbReference type="RefSeq" id="WP_327794463.1">
    <property type="nucleotide sequence ID" value="NZ_JADQAZ010000002.1"/>
</dbReference>
<dbReference type="GO" id="GO:0043190">
    <property type="term" value="C:ATP-binding cassette (ABC) transporter complex"/>
    <property type="evidence" value="ECO:0007669"/>
    <property type="project" value="InterPro"/>
</dbReference>
<reference evidence="5 6" key="1">
    <citation type="journal article" date="2021" name="Arch. Microbiol.">
        <title>Harenicola maris gen. nov., sp. nov. isolated from the Sea of Japan shallow sediments.</title>
        <authorList>
            <person name="Romanenko L.A."/>
            <person name="Kurilenko V.V."/>
            <person name="Chernysheva N.Y."/>
            <person name="Tekutyeva L.A."/>
            <person name="Velansky P.V."/>
            <person name="Svetashev V.I."/>
            <person name="Isaeva M.P."/>
        </authorList>
    </citation>
    <scope>NUCLEOTIDE SEQUENCE [LARGE SCALE GENOMIC DNA]</scope>
    <source>
        <strain evidence="5 6">KMM 3653</strain>
    </source>
</reference>
<feature type="signal peptide" evidence="3">
    <location>
        <begin position="1"/>
        <end position="24"/>
    </location>
</feature>